<evidence type="ECO:0000313" key="2">
    <source>
        <dbReference type="Proteomes" id="UP001162480"/>
    </source>
</evidence>
<proteinExistence type="predicted"/>
<organism evidence="1 2">
    <name type="scientific">Octopus vulgaris</name>
    <name type="common">Common octopus</name>
    <dbReference type="NCBI Taxonomy" id="6645"/>
    <lineage>
        <taxon>Eukaryota</taxon>
        <taxon>Metazoa</taxon>
        <taxon>Spiralia</taxon>
        <taxon>Lophotrochozoa</taxon>
        <taxon>Mollusca</taxon>
        <taxon>Cephalopoda</taxon>
        <taxon>Coleoidea</taxon>
        <taxon>Octopodiformes</taxon>
        <taxon>Octopoda</taxon>
        <taxon>Incirrata</taxon>
        <taxon>Octopodidae</taxon>
        <taxon>Octopus</taxon>
    </lineage>
</organism>
<dbReference type="EMBL" id="OX597821">
    <property type="protein sequence ID" value="CAI9727361.1"/>
    <property type="molecule type" value="Genomic_DNA"/>
</dbReference>
<keyword evidence="2" id="KW-1185">Reference proteome</keyword>
<evidence type="ECO:0000313" key="1">
    <source>
        <dbReference type="EMBL" id="CAI9727361.1"/>
    </source>
</evidence>
<name>A0AA36B584_OCTVU</name>
<protein>
    <submittedName>
        <fullName evidence="1">Uncharacterized protein</fullName>
    </submittedName>
</protein>
<accession>A0AA36B584</accession>
<dbReference type="AlphaFoldDB" id="A0AA36B584"/>
<sequence>MFTLGNNQSQRVLFDVLGGFKSSAYLLLALTKTAIQRTDNMASKIFSQVSLYNDFRDIFFSDPLNELRQTYCRLLL</sequence>
<dbReference type="Proteomes" id="UP001162480">
    <property type="component" value="Chromosome 8"/>
</dbReference>
<reference evidence="1" key="1">
    <citation type="submission" date="2023-08" db="EMBL/GenBank/DDBJ databases">
        <authorList>
            <person name="Alioto T."/>
            <person name="Alioto T."/>
            <person name="Gomez Garrido J."/>
        </authorList>
    </citation>
    <scope>NUCLEOTIDE SEQUENCE</scope>
</reference>
<gene>
    <name evidence="1" type="ORF">OCTVUL_1B017923</name>
</gene>